<keyword evidence="13 19" id="KW-1133">Transmembrane helix</keyword>
<dbReference type="PANTHER" id="PTHR46382">
    <property type="entry name" value="PHOSPHATIDATE CYTIDYLYLTRANSFERASE"/>
    <property type="match status" value="1"/>
</dbReference>
<comment type="pathway">
    <text evidence="3 18">Phospholipid metabolism; CDP-diacylglycerol biosynthesis; CDP-diacylglycerol from sn-glycerol 3-phosphate: step 3/3.</text>
</comment>
<feature type="transmembrane region" description="Helical" evidence="19">
    <location>
        <begin position="190"/>
        <end position="210"/>
    </location>
</feature>
<feature type="transmembrane region" description="Helical" evidence="19">
    <location>
        <begin position="92"/>
        <end position="110"/>
    </location>
</feature>
<evidence type="ECO:0000256" key="16">
    <source>
        <dbReference type="ARBA" id="ARBA00023209"/>
    </source>
</evidence>
<keyword evidence="16" id="KW-0594">Phospholipid biosynthesis</keyword>
<comment type="pathway">
    <text evidence="4">Lipid metabolism.</text>
</comment>
<comment type="catalytic activity">
    <reaction evidence="1 18">
        <text>a 1,2-diacyl-sn-glycero-3-phosphate + CTP + H(+) = a CDP-1,2-diacyl-sn-glycerol + diphosphate</text>
        <dbReference type="Rhea" id="RHEA:16229"/>
        <dbReference type="ChEBI" id="CHEBI:15378"/>
        <dbReference type="ChEBI" id="CHEBI:33019"/>
        <dbReference type="ChEBI" id="CHEBI:37563"/>
        <dbReference type="ChEBI" id="CHEBI:58332"/>
        <dbReference type="ChEBI" id="CHEBI:58608"/>
        <dbReference type="EC" id="2.7.7.41"/>
    </reaction>
</comment>
<dbReference type="PROSITE" id="PS01315">
    <property type="entry name" value="CDS"/>
    <property type="match status" value="1"/>
</dbReference>
<dbReference type="EC" id="2.7.7.41" evidence="6 18"/>
<feature type="transmembrane region" description="Helical" evidence="19">
    <location>
        <begin position="150"/>
        <end position="169"/>
    </location>
</feature>
<keyword evidence="17" id="KW-1208">Phospholipid metabolism</keyword>
<dbReference type="GO" id="GO:0016024">
    <property type="term" value="P:CDP-diacylglycerol biosynthetic process"/>
    <property type="evidence" value="ECO:0007669"/>
    <property type="project" value="UniProtKB-UniPathway"/>
</dbReference>
<evidence type="ECO:0000256" key="3">
    <source>
        <dbReference type="ARBA" id="ARBA00005119"/>
    </source>
</evidence>
<keyword evidence="8" id="KW-1003">Cell membrane</keyword>
<evidence type="ECO:0000256" key="7">
    <source>
        <dbReference type="ARBA" id="ARBA00019373"/>
    </source>
</evidence>
<accession>A0A1D9MMK4</accession>
<feature type="transmembrane region" description="Helical" evidence="19">
    <location>
        <begin position="65"/>
        <end position="86"/>
    </location>
</feature>
<dbReference type="KEGG" id="avu:BK816_05250"/>
<dbReference type="Pfam" id="PF01148">
    <property type="entry name" value="CTP_transf_1"/>
    <property type="match status" value="1"/>
</dbReference>
<evidence type="ECO:0000313" key="20">
    <source>
        <dbReference type="EMBL" id="AOZ73478.1"/>
    </source>
</evidence>
<reference evidence="20 21" key="1">
    <citation type="submission" date="2016-10" db="EMBL/GenBank/DDBJ databases">
        <title>Actinomyces aegypiusis sp. nov., isolated from the Aegypius monachus in Qinghai Tibet Plateau China.</title>
        <authorList>
            <person name="Wang Y."/>
        </authorList>
    </citation>
    <scope>NUCLEOTIDE SEQUENCE [LARGE SCALE GENOMIC DNA]</scope>
    <source>
        <strain evidence="20 21">VUL4_3</strain>
    </source>
</reference>
<dbReference type="InterPro" id="IPR000374">
    <property type="entry name" value="PC_trans"/>
</dbReference>
<proteinExistence type="inferred from homology"/>
<evidence type="ECO:0000256" key="18">
    <source>
        <dbReference type="RuleBase" id="RU003938"/>
    </source>
</evidence>
<keyword evidence="11 18" id="KW-0812">Transmembrane</keyword>
<evidence type="ECO:0000256" key="12">
    <source>
        <dbReference type="ARBA" id="ARBA00022695"/>
    </source>
</evidence>
<evidence type="ECO:0000256" key="8">
    <source>
        <dbReference type="ARBA" id="ARBA00022475"/>
    </source>
</evidence>
<feature type="transmembrane region" description="Helical" evidence="19">
    <location>
        <begin position="122"/>
        <end position="144"/>
    </location>
</feature>
<evidence type="ECO:0000256" key="14">
    <source>
        <dbReference type="ARBA" id="ARBA00023098"/>
    </source>
</evidence>
<feature type="transmembrane region" description="Helical" evidence="19">
    <location>
        <begin position="20"/>
        <end position="53"/>
    </location>
</feature>
<gene>
    <name evidence="20" type="ORF">BK816_05250</name>
</gene>
<dbReference type="AlphaFoldDB" id="A0A1D9MMK4"/>
<evidence type="ECO:0000256" key="2">
    <source>
        <dbReference type="ARBA" id="ARBA00004651"/>
    </source>
</evidence>
<evidence type="ECO:0000256" key="10">
    <source>
        <dbReference type="ARBA" id="ARBA00022679"/>
    </source>
</evidence>
<evidence type="ECO:0000256" key="6">
    <source>
        <dbReference type="ARBA" id="ARBA00012487"/>
    </source>
</evidence>
<keyword evidence="9" id="KW-0444">Lipid biosynthesis</keyword>
<evidence type="ECO:0000256" key="19">
    <source>
        <dbReference type="SAM" id="Phobius"/>
    </source>
</evidence>
<evidence type="ECO:0000256" key="1">
    <source>
        <dbReference type="ARBA" id="ARBA00001698"/>
    </source>
</evidence>
<keyword evidence="15 19" id="KW-0472">Membrane</keyword>
<evidence type="ECO:0000256" key="11">
    <source>
        <dbReference type="ARBA" id="ARBA00022692"/>
    </source>
</evidence>
<dbReference type="PANTHER" id="PTHR46382:SF1">
    <property type="entry name" value="PHOSPHATIDATE CYTIDYLYLTRANSFERASE"/>
    <property type="match status" value="1"/>
</dbReference>
<keyword evidence="12 18" id="KW-0548">Nucleotidyltransferase</keyword>
<evidence type="ECO:0000256" key="17">
    <source>
        <dbReference type="ARBA" id="ARBA00023264"/>
    </source>
</evidence>
<dbReference type="EMBL" id="CP017812">
    <property type="protein sequence ID" value="AOZ73478.1"/>
    <property type="molecule type" value="Genomic_DNA"/>
</dbReference>
<evidence type="ECO:0000256" key="4">
    <source>
        <dbReference type="ARBA" id="ARBA00005189"/>
    </source>
</evidence>
<organism evidence="20 21">
    <name type="scientific">Boudabousia tangfeifanii</name>
    <dbReference type="NCBI Taxonomy" id="1912795"/>
    <lineage>
        <taxon>Bacteria</taxon>
        <taxon>Bacillati</taxon>
        <taxon>Actinomycetota</taxon>
        <taxon>Actinomycetes</taxon>
        <taxon>Actinomycetales</taxon>
        <taxon>Actinomycetaceae</taxon>
        <taxon>Boudabousia</taxon>
    </lineage>
</organism>
<sequence>MGQEPKHHNPTPKAGRNLPAAIGVAVGLVALLLLSMLIHPIGFVILASVGCIIALLEMRTACERAGADISFPVLAVGAVGILTSGYRLGLEAAFVSFYAAVAVVSIWHLLAGKSPRRTVRNIAASIFCLGYVPLLAVFAVLMLIRGGPWAVVLFVLVTVANDTGGYAAGVLAGKHPMAPSISPKKSWEGFAGSVAATIAVSMIGLTLLGANWWWGLVLGLASAVTATCGDLAESLLKRDLGLKDMGSLLPGHGGIMDRLDSLLVTAPACFLIMNTALGW</sequence>
<dbReference type="UniPathway" id="UPA00557">
    <property type="reaction ID" value="UER00614"/>
</dbReference>
<evidence type="ECO:0000256" key="5">
    <source>
        <dbReference type="ARBA" id="ARBA00010185"/>
    </source>
</evidence>
<dbReference type="GO" id="GO:0005886">
    <property type="term" value="C:plasma membrane"/>
    <property type="evidence" value="ECO:0007669"/>
    <property type="project" value="UniProtKB-SubCell"/>
</dbReference>
<comment type="subcellular location">
    <subcellularLocation>
        <location evidence="2">Cell membrane</location>
        <topology evidence="2">Multi-pass membrane protein</topology>
    </subcellularLocation>
</comment>
<evidence type="ECO:0000256" key="13">
    <source>
        <dbReference type="ARBA" id="ARBA00022989"/>
    </source>
</evidence>
<protein>
    <recommendedName>
        <fullName evidence="7 18">Phosphatidate cytidylyltransferase</fullName>
        <ecNumber evidence="6 18">2.7.7.41</ecNumber>
    </recommendedName>
</protein>
<evidence type="ECO:0000313" key="21">
    <source>
        <dbReference type="Proteomes" id="UP000176288"/>
    </source>
</evidence>
<evidence type="ECO:0000256" key="9">
    <source>
        <dbReference type="ARBA" id="ARBA00022516"/>
    </source>
</evidence>
<keyword evidence="21" id="KW-1185">Reference proteome</keyword>
<comment type="similarity">
    <text evidence="5 18">Belongs to the CDS family.</text>
</comment>
<name>A0A1D9MMK4_9ACTO</name>
<keyword evidence="14" id="KW-0443">Lipid metabolism</keyword>
<dbReference type="STRING" id="1912795.BK816_05250"/>
<evidence type="ECO:0000256" key="15">
    <source>
        <dbReference type="ARBA" id="ARBA00023136"/>
    </source>
</evidence>
<dbReference type="Proteomes" id="UP000176288">
    <property type="component" value="Chromosome"/>
</dbReference>
<dbReference type="GO" id="GO:0004605">
    <property type="term" value="F:phosphatidate cytidylyltransferase activity"/>
    <property type="evidence" value="ECO:0007669"/>
    <property type="project" value="UniProtKB-EC"/>
</dbReference>
<keyword evidence="10 18" id="KW-0808">Transferase</keyword>